<dbReference type="InterPro" id="IPR003439">
    <property type="entry name" value="ABC_transporter-like_ATP-bd"/>
</dbReference>
<dbReference type="FunFam" id="3.40.50.300:FF:000134">
    <property type="entry name" value="Iron-enterobactin ABC transporter ATP-binding protein"/>
    <property type="match status" value="1"/>
</dbReference>
<dbReference type="PANTHER" id="PTHR42794">
    <property type="entry name" value="HEMIN IMPORT ATP-BINDING PROTEIN HMUV"/>
    <property type="match status" value="1"/>
</dbReference>
<name>A0LK63_SYNFM</name>
<gene>
    <name evidence="7" type="ordered locus">Sfum_2133</name>
</gene>
<accession>A0LK63</accession>
<feature type="domain" description="ABC transporter" evidence="6">
    <location>
        <begin position="2"/>
        <end position="238"/>
    </location>
</feature>
<proteinExistence type="predicted"/>
<dbReference type="PROSITE" id="PS50893">
    <property type="entry name" value="ABC_TRANSPORTER_2"/>
    <property type="match status" value="1"/>
</dbReference>
<dbReference type="AlphaFoldDB" id="A0LK63"/>
<dbReference type="GO" id="GO:0016887">
    <property type="term" value="F:ATP hydrolysis activity"/>
    <property type="evidence" value="ECO:0007669"/>
    <property type="project" value="InterPro"/>
</dbReference>
<evidence type="ECO:0000313" key="7">
    <source>
        <dbReference type="EMBL" id="ABK17815.1"/>
    </source>
</evidence>
<keyword evidence="4" id="KW-1278">Translocase</keyword>
<evidence type="ECO:0000259" key="6">
    <source>
        <dbReference type="PROSITE" id="PS50893"/>
    </source>
</evidence>
<dbReference type="Gene3D" id="3.40.50.300">
    <property type="entry name" value="P-loop containing nucleotide triphosphate hydrolases"/>
    <property type="match status" value="1"/>
</dbReference>
<dbReference type="SUPFAM" id="SSF52540">
    <property type="entry name" value="P-loop containing nucleoside triphosphate hydrolases"/>
    <property type="match status" value="1"/>
</dbReference>
<sequence>MIRLDGVTCGYAGQTVLKDLSFLVRRGEFIGVLGPNGAGKSTLMLALSGIVPVQSGSIEIEGKPLARLKTRERARLMAVVAQDIDLRFPFRCEEVVRMGRYPHQKRWQMESPEDEAAVRRALGATDTAMLAKRLITAVSGGEKQRVVMARSLAQETPILLLDEATSAMDIHRKLLIFRVLDRLNREDGLTVVAVLHDVNLAALFCRRMIFLKNGELVADGAVDTVLNADVLEHVYETPVMVREIEGTEKRQVVFLP</sequence>
<dbReference type="RefSeq" id="WP_011698984.1">
    <property type="nucleotide sequence ID" value="NC_008554.1"/>
</dbReference>
<dbReference type="CDD" id="cd03214">
    <property type="entry name" value="ABC_Iron-Siderophores_B12_Hemin"/>
    <property type="match status" value="1"/>
</dbReference>
<dbReference type="InterPro" id="IPR003593">
    <property type="entry name" value="AAA+_ATPase"/>
</dbReference>
<dbReference type="GO" id="GO:0005524">
    <property type="term" value="F:ATP binding"/>
    <property type="evidence" value="ECO:0007669"/>
    <property type="project" value="UniProtKB-KW"/>
</dbReference>
<keyword evidence="8" id="KW-1185">Reference proteome</keyword>
<organism evidence="7 8">
    <name type="scientific">Syntrophobacter fumaroxidans (strain DSM 10017 / MPOB)</name>
    <dbReference type="NCBI Taxonomy" id="335543"/>
    <lineage>
        <taxon>Bacteria</taxon>
        <taxon>Pseudomonadati</taxon>
        <taxon>Thermodesulfobacteriota</taxon>
        <taxon>Syntrophobacteria</taxon>
        <taxon>Syntrophobacterales</taxon>
        <taxon>Syntrophobacteraceae</taxon>
        <taxon>Syntrophobacter</taxon>
    </lineage>
</organism>
<dbReference type="InterPro" id="IPR027417">
    <property type="entry name" value="P-loop_NTPase"/>
</dbReference>
<evidence type="ECO:0000256" key="5">
    <source>
        <dbReference type="ARBA" id="ARBA00037066"/>
    </source>
</evidence>
<dbReference type="Proteomes" id="UP000001784">
    <property type="component" value="Chromosome"/>
</dbReference>
<protein>
    <submittedName>
        <fullName evidence="7">ABC transporter related</fullName>
    </submittedName>
</protein>
<evidence type="ECO:0000256" key="1">
    <source>
        <dbReference type="ARBA" id="ARBA00022448"/>
    </source>
</evidence>
<keyword evidence="1" id="KW-0813">Transport</keyword>
<evidence type="ECO:0000313" key="8">
    <source>
        <dbReference type="Proteomes" id="UP000001784"/>
    </source>
</evidence>
<dbReference type="EMBL" id="CP000478">
    <property type="protein sequence ID" value="ABK17815.1"/>
    <property type="molecule type" value="Genomic_DNA"/>
</dbReference>
<evidence type="ECO:0000256" key="4">
    <source>
        <dbReference type="ARBA" id="ARBA00022967"/>
    </source>
</evidence>
<dbReference type="PANTHER" id="PTHR42794:SF1">
    <property type="entry name" value="HEMIN IMPORT ATP-BINDING PROTEIN HMUV"/>
    <property type="match status" value="1"/>
</dbReference>
<dbReference type="SMART" id="SM00382">
    <property type="entry name" value="AAA"/>
    <property type="match status" value="1"/>
</dbReference>
<comment type="function">
    <text evidence="5">Part of the ABC transporter complex HmuTUV involved in hemin import. Responsible for energy coupling to the transport system.</text>
</comment>
<dbReference type="HOGENOM" id="CLU_000604_1_11_7"/>
<dbReference type="InterPro" id="IPR017871">
    <property type="entry name" value="ABC_transporter-like_CS"/>
</dbReference>
<keyword evidence="3" id="KW-0067">ATP-binding</keyword>
<dbReference type="STRING" id="335543.Sfum_2133"/>
<dbReference type="Pfam" id="PF00005">
    <property type="entry name" value="ABC_tran"/>
    <property type="match status" value="1"/>
</dbReference>
<dbReference type="PROSITE" id="PS00211">
    <property type="entry name" value="ABC_TRANSPORTER_1"/>
    <property type="match status" value="1"/>
</dbReference>
<evidence type="ECO:0000256" key="3">
    <source>
        <dbReference type="ARBA" id="ARBA00022840"/>
    </source>
</evidence>
<keyword evidence="2" id="KW-0547">Nucleotide-binding</keyword>
<dbReference type="InParanoid" id="A0LK63"/>
<reference evidence="7 8" key="1">
    <citation type="submission" date="2006-10" db="EMBL/GenBank/DDBJ databases">
        <title>Complete sequence of Syntrophobacter fumaroxidans MPOB.</title>
        <authorList>
            <consortium name="US DOE Joint Genome Institute"/>
            <person name="Copeland A."/>
            <person name="Lucas S."/>
            <person name="Lapidus A."/>
            <person name="Barry K."/>
            <person name="Detter J.C."/>
            <person name="Glavina del Rio T."/>
            <person name="Hammon N."/>
            <person name="Israni S."/>
            <person name="Pitluck S."/>
            <person name="Goltsman E.G."/>
            <person name="Martinez M."/>
            <person name="Schmutz J."/>
            <person name="Larimer F."/>
            <person name="Land M."/>
            <person name="Hauser L."/>
            <person name="Kyrpides N."/>
            <person name="Kim E."/>
            <person name="Boone D.R."/>
            <person name="Brockman F."/>
            <person name="Culley D."/>
            <person name="Ferry J."/>
            <person name="Gunsalus R."/>
            <person name="McInerney M.J."/>
            <person name="Morrison M."/>
            <person name="Plugge C."/>
            <person name="Rohlin L."/>
            <person name="Scholten J."/>
            <person name="Sieber J."/>
            <person name="Stams A.J.M."/>
            <person name="Worm P."/>
            <person name="Henstra A.M."/>
            <person name="Richardson P."/>
        </authorList>
    </citation>
    <scope>NUCLEOTIDE SEQUENCE [LARGE SCALE GENOMIC DNA]</scope>
    <source>
        <strain evidence="8">DSM 10017 / MPOB</strain>
    </source>
</reference>
<dbReference type="eggNOG" id="COG1120">
    <property type="taxonomic scope" value="Bacteria"/>
</dbReference>
<dbReference type="KEGG" id="sfu:Sfum_2133"/>
<evidence type="ECO:0000256" key="2">
    <source>
        <dbReference type="ARBA" id="ARBA00022741"/>
    </source>
</evidence>